<feature type="compositionally biased region" description="Polar residues" evidence="1">
    <location>
        <begin position="27"/>
        <end position="39"/>
    </location>
</feature>
<organism evidence="2 3">
    <name type="scientific">Magallana gigas</name>
    <name type="common">Pacific oyster</name>
    <name type="synonym">Crassostrea gigas</name>
    <dbReference type="NCBI Taxonomy" id="29159"/>
    <lineage>
        <taxon>Eukaryota</taxon>
        <taxon>Metazoa</taxon>
        <taxon>Spiralia</taxon>
        <taxon>Lophotrochozoa</taxon>
        <taxon>Mollusca</taxon>
        <taxon>Bivalvia</taxon>
        <taxon>Autobranchia</taxon>
        <taxon>Pteriomorphia</taxon>
        <taxon>Ostreida</taxon>
        <taxon>Ostreoidea</taxon>
        <taxon>Ostreidae</taxon>
        <taxon>Magallana</taxon>
    </lineage>
</organism>
<dbReference type="Proteomes" id="UP000005408">
    <property type="component" value="Unassembled WGS sequence"/>
</dbReference>
<protein>
    <submittedName>
        <fullName evidence="2">Uncharacterized protein</fullName>
    </submittedName>
</protein>
<feature type="region of interest" description="Disordered" evidence="1">
    <location>
        <begin position="1"/>
        <end position="42"/>
    </location>
</feature>
<sequence length="100" mass="11002">MNILDDAVFGQEVEESHQREIPCDGGVQSTSNKFLTTPHQHPVTPEQLQTLQQSRLIAPPFKCSSVSIQSVLFVFQLYSETPSPYHSLGGASSGYHVNSN</sequence>
<proteinExistence type="predicted"/>
<dbReference type="EnsemblMetazoa" id="G31365.1">
    <property type="protein sequence ID" value="G31365.1:cds"/>
    <property type="gene ID" value="G31365"/>
</dbReference>
<evidence type="ECO:0000256" key="1">
    <source>
        <dbReference type="SAM" id="MobiDB-lite"/>
    </source>
</evidence>
<keyword evidence="3" id="KW-1185">Reference proteome</keyword>
<name>A0A8W8M511_MAGGI</name>
<dbReference type="AlphaFoldDB" id="A0A8W8M511"/>
<evidence type="ECO:0000313" key="3">
    <source>
        <dbReference type="Proteomes" id="UP000005408"/>
    </source>
</evidence>
<evidence type="ECO:0000313" key="2">
    <source>
        <dbReference type="EnsemblMetazoa" id="G31365.1:cds"/>
    </source>
</evidence>
<reference evidence="2" key="1">
    <citation type="submission" date="2022-08" db="UniProtKB">
        <authorList>
            <consortium name="EnsemblMetazoa"/>
        </authorList>
    </citation>
    <scope>IDENTIFICATION</scope>
    <source>
        <strain evidence="2">05x7-T-G4-1.051#20</strain>
    </source>
</reference>
<accession>A0A8W8M511</accession>